<dbReference type="SUPFAM" id="SSF55961">
    <property type="entry name" value="Bet v1-like"/>
    <property type="match status" value="1"/>
</dbReference>
<dbReference type="Gene3D" id="3.30.530.20">
    <property type="match status" value="1"/>
</dbReference>
<dbReference type="Proteomes" id="UP000237822">
    <property type="component" value="Unassembled WGS sequence"/>
</dbReference>
<proteinExistence type="predicted"/>
<dbReference type="AlphaFoldDB" id="A0A2T0UGG9"/>
<name>A0A2T0UGG9_9MICO</name>
<gene>
    <name evidence="1" type="ORF">BCF74_11750</name>
</gene>
<protein>
    <submittedName>
        <fullName evidence="1">Polyketide cyclase/dehydrase/lipid transport protein</fullName>
    </submittedName>
</protein>
<reference evidence="1 2" key="1">
    <citation type="submission" date="2018-03" db="EMBL/GenBank/DDBJ databases">
        <title>Genomic Encyclopedia of Archaeal and Bacterial Type Strains, Phase II (KMG-II): from individual species to whole genera.</title>
        <authorList>
            <person name="Goeker M."/>
        </authorList>
    </citation>
    <scope>NUCLEOTIDE SEQUENCE [LARGE SCALE GENOMIC DNA]</scope>
    <source>
        <strain evidence="1 2">ATCC BAA-1496</strain>
    </source>
</reference>
<dbReference type="InterPro" id="IPR023393">
    <property type="entry name" value="START-like_dom_sf"/>
</dbReference>
<organism evidence="1 2">
    <name type="scientific">Knoellia remsis</name>
    <dbReference type="NCBI Taxonomy" id="407159"/>
    <lineage>
        <taxon>Bacteria</taxon>
        <taxon>Bacillati</taxon>
        <taxon>Actinomycetota</taxon>
        <taxon>Actinomycetes</taxon>
        <taxon>Micrococcales</taxon>
        <taxon>Intrasporangiaceae</taxon>
        <taxon>Knoellia</taxon>
    </lineage>
</organism>
<dbReference type="InterPro" id="IPR019587">
    <property type="entry name" value="Polyketide_cyclase/dehydratase"/>
</dbReference>
<keyword evidence="2" id="KW-1185">Reference proteome</keyword>
<dbReference type="Pfam" id="PF10604">
    <property type="entry name" value="Polyketide_cyc2"/>
    <property type="match status" value="1"/>
</dbReference>
<accession>A0A2T0UGG9</accession>
<dbReference type="CDD" id="cd08865">
    <property type="entry name" value="SRPBCC_10"/>
    <property type="match status" value="1"/>
</dbReference>
<dbReference type="RefSeq" id="WP_106298000.1">
    <property type="nucleotide sequence ID" value="NZ_PVTI01000017.1"/>
</dbReference>
<evidence type="ECO:0000313" key="1">
    <source>
        <dbReference type="EMBL" id="PRY57045.1"/>
    </source>
</evidence>
<comment type="caution">
    <text evidence="1">The sequence shown here is derived from an EMBL/GenBank/DDBJ whole genome shotgun (WGS) entry which is preliminary data.</text>
</comment>
<evidence type="ECO:0000313" key="2">
    <source>
        <dbReference type="Proteomes" id="UP000237822"/>
    </source>
</evidence>
<dbReference type="EMBL" id="PVTI01000017">
    <property type="protein sequence ID" value="PRY57045.1"/>
    <property type="molecule type" value="Genomic_DNA"/>
</dbReference>
<sequence>MVHIIEEFDVRCPRELAVPYLADFENAVEWDPGTVECTRIGVPGAPVEVGSRWHNVSKVLGRTTELTYELVSLRDDGVVFEGSNSTAHTRDDIGLEVVDNARTRVRYEATITFTGMARFADPLMSLVFRKVARDTVRDLTAALERLPRP</sequence>